<dbReference type="InterPro" id="IPR001370">
    <property type="entry name" value="BIR_rpt"/>
</dbReference>
<organism evidence="1 2">
    <name type="scientific">Cinara cedri</name>
    <dbReference type="NCBI Taxonomy" id="506608"/>
    <lineage>
        <taxon>Eukaryota</taxon>
        <taxon>Metazoa</taxon>
        <taxon>Ecdysozoa</taxon>
        <taxon>Arthropoda</taxon>
        <taxon>Hexapoda</taxon>
        <taxon>Insecta</taxon>
        <taxon>Pterygota</taxon>
        <taxon>Neoptera</taxon>
        <taxon>Paraneoptera</taxon>
        <taxon>Hemiptera</taxon>
        <taxon>Sternorrhyncha</taxon>
        <taxon>Aphidomorpha</taxon>
        <taxon>Aphidoidea</taxon>
        <taxon>Aphididae</taxon>
        <taxon>Lachninae</taxon>
        <taxon>Cinara</taxon>
    </lineage>
</organism>
<name>A0A5E4MA15_9HEMI</name>
<reference evidence="1 2" key="1">
    <citation type="submission" date="2019-08" db="EMBL/GenBank/DDBJ databases">
        <authorList>
            <person name="Alioto T."/>
            <person name="Alioto T."/>
            <person name="Gomez Garrido J."/>
        </authorList>
    </citation>
    <scope>NUCLEOTIDE SEQUENCE [LARGE SCALE GENOMIC DNA]</scope>
</reference>
<keyword evidence="2" id="KW-1185">Reference proteome</keyword>
<sequence>MNLSKYSNDFPNLLYIIRNNRNLKYPEFTTFESRLKTFDLYTLKYPDKFSLYETRFKYLGTRDCTQCFNCGVVLSDWAIVDNPRKERAFHSSKFTFE</sequence>
<dbReference type="OrthoDB" id="6579787at2759"/>
<dbReference type="PROSITE" id="PS50143">
    <property type="entry name" value="BIR_REPEAT_2"/>
    <property type="match status" value="1"/>
</dbReference>
<evidence type="ECO:0000313" key="2">
    <source>
        <dbReference type="Proteomes" id="UP000325440"/>
    </source>
</evidence>
<proteinExistence type="predicted"/>
<dbReference type="SUPFAM" id="SSF57924">
    <property type="entry name" value="Inhibitor of apoptosis (IAP) repeat"/>
    <property type="match status" value="1"/>
</dbReference>
<dbReference type="AlphaFoldDB" id="A0A5E4MA15"/>
<dbReference type="SMART" id="SM00238">
    <property type="entry name" value="BIR"/>
    <property type="match status" value="1"/>
</dbReference>
<evidence type="ECO:0000313" key="1">
    <source>
        <dbReference type="EMBL" id="VVC26684.1"/>
    </source>
</evidence>
<gene>
    <name evidence="1" type="ORF">CINCED_3A021581</name>
</gene>
<dbReference type="Gene3D" id="1.10.1170.10">
    <property type="entry name" value="Inhibitor Of Apoptosis Protein (2mihbC-IAP-1), Chain A"/>
    <property type="match status" value="1"/>
</dbReference>
<dbReference type="Proteomes" id="UP000325440">
    <property type="component" value="Unassembled WGS sequence"/>
</dbReference>
<dbReference type="EMBL" id="CABPRJ010000042">
    <property type="protein sequence ID" value="VVC26684.1"/>
    <property type="molecule type" value="Genomic_DNA"/>
</dbReference>
<protein>
    <submittedName>
        <fullName evidence="1">BIR repeat</fullName>
    </submittedName>
</protein>
<dbReference type="Pfam" id="PF00653">
    <property type="entry name" value="BIR"/>
    <property type="match status" value="1"/>
</dbReference>
<accession>A0A5E4MA15</accession>